<dbReference type="InterPro" id="IPR002109">
    <property type="entry name" value="Glutaredoxin"/>
</dbReference>
<comment type="caution">
    <text evidence="2">The sequence shown here is derived from an EMBL/GenBank/DDBJ whole genome shotgun (WGS) entry which is preliminary data.</text>
</comment>
<dbReference type="PRINTS" id="PR00160">
    <property type="entry name" value="GLUTAREDOXIN"/>
</dbReference>
<keyword evidence="3" id="KW-1185">Reference proteome</keyword>
<dbReference type="PANTHER" id="PTHR45694:SF18">
    <property type="entry name" value="GLUTAREDOXIN-1-RELATED"/>
    <property type="match status" value="1"/>
</dbReference>
<dbReference type="NCBIfam" id="TIGR02180">
    <property type="entry name" value="GRX_euk"/>
    <property type="match status" value="1"/>
</dbReference>
<dbReference type="InterPro" id="IPR036249">
    <property type="entry name" value="Thioredoxin-like_sf"/>
</dbReference>
<gene>
    <name evidence="2" type="primary">GRXC6</name>
    <name evidence="2" type="ORF">GWK47_036823</name>
</gene>
<protein>
    <submittedName>
        <fullName evidence="2">Glutaredoxin-C6</fullName>
    </submittedName>
</protein>
<dbReference type="PROSITE" id="PS51354">
    <property type="entry name" value="GLUTAREDOXIN_2"/>
    <property type="match status" value="1"/>
</dbReference>
<dbReference type="AlphaFoldDB" id="A0A8J4YFI4"/>
<dbReference type="EMBL" id="JACEEZ010004599">
    <property type="protein sequence ID" value="KAG0726322.1"/>
    <property type="molecule type" value="Genomic_DNA"/>
</dbReference>
<evidence type="ECO:0000313" key="2">
    <source>
        <dbReference type="EMBL" id="KAG0726322.1"/>
    </source>
</evidence>
<evidence type="ECO:0000259" key="1">
    <source>
        <dbReference type="Pfam" id="PF00462"/>
    </source>
</evidence>
<dbReference type="SUPFAM" id="SSF52833">
    <property type="entry name" value="Thioredoxin-like"/>
    <property type="match status" value="1"/>
</dbReference>
<reference evidence="2" key="1">
    <citation type="submission" date="2020-07" db="EMBL/GenBank/DDBJ databases">
        <title>The High-quality genome of the commercially important snow crab, Chionoecetes opilio.</title>
        <authorList>
            <person name="Jeong J.-H."/>
            <person name="Ryu S."/>
        </authorList>
    </citation>
    <scope>NUCLEOTIDE SEQUENCE</scope>
    <source>
        <strain evidence="2">MADBK_172401_WGS</strain>
        <tissue evidence="2">Digestive gland</tissue>
    </source>
</reference>
<dbReference type="Proteomes" id="UP000770661">
    <property type="component" value="Unassembled WGS sequence"/>
</dbReference>
<name>A0A8J4YFI4_CHIOP</name>
<sequence length="162" mass="17866">MAFIGSFHVSSKFCPAHQALHSVGDSEPLVEYLSAAEGLEQWEWCGRGGRQTFNKTLLWIDYRQLSSCSAGDNYITSNKVIICSKSFCSFCHKVKDLFNELNVPFEALELDLIDNGSELQSALLAKSGQRTVPNVYISGEHVGGASDTFSAHERGDLMKLVN</sequence>
<accession>A0A8J4YFI4</accession>
<dbReference type="GO" id="GO:0005737">
    <property type="term" value="C:cytoplasm"/>
    <property type="evidence" value="ECO:0007669"/>
    <property type="project" value="TreeGrafter"/>
</dbReference>
<organism evidence="2 3">
    <name type="scientific">Chionoecetes opilio</name>
    <name type="common">Atlantic snow crab</name>
    <name type="synonym">Cancer opilio</name>
    <dbReference type="NCBI Taxonomy" id="41210"/>
    <lineage>
        <taxon>Eukaryota</taxon>
        <taxon>Metazoa</taxon>
        <taxon>Ecdysozoa</taxon>
        <taxon>Arthropoda</taxon>
        <taxon>Crustacea</taxon>
        <taxon>Multicrustacea</taxon>
        <taxon>Malacostraca</taxon>
        <taxon>Eumalacostraca</taxon>
        <taxon>Eucarida</taxon>
        <taxon>Decapoda</taxon>
        <taxon>Pleocyemata</taxon>
        <taxon>Brachyura</taxon>
        <taxon>Eubrachyura</taxon>
        <taxon>Majoidea</taxon>
        <taxon>Majidae</taxon>
        <taxon>Chionoecetes</taxon>
    </lineage>
</organism>
<dbReference type="GO" id="GO:0034599">
    <property type="term" value="P:cellular response to oxidative stress"/>
    <property type="evidence" value="ECO:0007669"/>
    <property type="project" value="TreeGrafter"/>
</dbReference>
<dbReference type="GO" id="GO:0015038">
    <property type="term" value="F:glutathione disulfide oxidoreductase activity"/>
    <property type="evidence" value="ECO:0007669"/>
    <property type="project" value="TreeGrafter"/>
</dbReference>
<evidence type="ECO:0000313" key="3">
    <source>
        <dbReference type="Proteomes" id="UP000770661"/>
    </source>
</evidence>
<dbReference type="PANTHER" id="PTHR45694">
    <property type="entry name" value="GLUTAREDOXIN 2"/>
    <property type="match status" value="1"/>
</dbReference>
<dbReference type="OrthoDB" id="418495at2759"/>
<feature type="domain" description="Glutaredoxin" evidence="1">
    <location>
        <begin position="80"/>
        <end position="142"/>
    </location>
</feature>
<dbReference type="CDD" id="cd03419">
    <property type="entry name" value="GRX_GRXh_1_2_like"/>
    <property type="match status" value="1"/>
</dbReference>
<dbReference type="InterPro" id="IPR014025">
    <property type="entry name" value="Glutaredoxin_subgr"/>
</dbReference>
<dbReference type="InterPro" id="IPR011899">
    <property type="entry name" value="Glutaredoxin_euk/vir"/>
</dbReference>
<proteinExistence type="predicted"/>
<dbReference type="Gene3D" id="3.40.30.10">
    <property type="entry name" value="Glutaredoxin"/>
    <property type="match status" value="1"/>
</dbReference>
<dbReference type="Pfam" id="PF00462">
    <property type="entry name" value="Glutaredoxin"/>
    <property type="match status" value="1"/>
</dbReference>